<proteinExistence type="predicted"/>
<evidence type="ECO:0000313" key="3">
    <source>
        <dbReference type="Proteomes" id="UP000887013"/>
    </source>
</evidence>
<sequence>MFAAVLALISFYIAIRVSLSEVSRRIAKFRESWRQVVKTEKIETMYKKEVSARRRTGVVNGVAPFQRNENRKFTKKELALPFLDSIFHDCYHSS</sequence>
<keyword evidence="3" id="KW-1185">Reference proteome</keyword>
<keyword evidence="2" id="KW-0012">Acyltransferase</keyword>
<comment type="caution">
    <text evidence="2">The sequence shown here is derived from an EMBL/GenBank/DDBJ whole genome shotgun (WGS) entry which is preliminary data.</text>
</comment>
<evidence type="ECO:0000313" key="2">
    <source>
        <dbReference type="EMBL" id="GFU35944.1"/>
    </source>
</evidence>
<protein>
    <submittedName>
        <fullName evidence="2">Glycerol-3-phosphate acyltransferase 1, mitochondrial</fullName>
    </submittedName>
</protein>
<keyword evidence="1" id="KW-0732">Signal</keyword>
<dbReference type="Proteomes" id="UP000887013">
    <property type="component" value="Unassembled WGS sequence"/>
</dbReference>
<accession>A0A8X6UP55</accession>
<keyword evidence="2" id="KW-0808">Transferase</keyword>
<feature type="chain" id="PRO_5036490856" evidence="1">
    <location>
        <begin position="21"/>
        <end position="94"/>
    </location>
</feature>
<organism evidence="2 3">
    <name type="scientific">Nephila pilipes</name>
    <name type="common">Giant wood spider</name>
    <name type="synonym">Nephila maculata</name>
    <dbReference type="NCBI Taxonomy" id="299642"/>
    <lineage>
        <taxon>Eukaryota</taxon>
        <taxon>Metazoa</taxon>
        <taxon>Ecdysozoa</taxon>
        <taxon>Arthropoda</taxon>
        <taxon>Chelicerata</taxon>
        <taxon>Arachnida</taxon>
        <taxon>Araneae</taxon>
        <taxon>Araneomorphae</taxon>
        <taxon>Entelegynae</taxon>
        <taxon>Araneoidea</taxon>
        <taxon>Nephilidae</taxon>
        <taxon>Nephila</taxon>
    </lineage>
</organism>
<reference evidence="2" key="1">
    <citation type="submission" date="2020-08" db="EMBL/GenBank/DDBJ databases">
        <title>Multicomponent nature underlies the extraordinary mechanical properties of spider dragline silk.</title>
        <authorList>
            <person name="Kono N."/>
            <person name="Nakamura H."/>
            <person name="Mori M."/>
            <person name="Yoshida Y."/>
            <person name="Ohtoshi R."/>
            <person name="Malay A.D."/>
            <person name="Moran D.A.P."/>
            <person name="Tomita M."/>
            <person name="Numata K."/>
            <person name="Arakawa K."/>
        </authorList>
    </citation>
    <scope>NUCLEOTIDE SEQUENCE</scope>
</reference>
<name>A0A8X6UP55_NEPPI</name>
<dbReference type="EMBL" id="BMAW01083863">
    <property type="protein sequence ID" value="GFU35944.1"/>
    <property type="molecule type" value="Genomic_DNA"/>
</dbReference>
<dbReference type="OrthoDB" id="6428055at2759"/>
<gene>
    <name evidence="2" type="primary">Gpam_2</name>
    <name evidence="2" type="ORF">NPIL_610673</name>
</gene>
<dbReference type="AlphaFoldDB" id="A0A8X6UP55"/>
<feature type="signal peptide" evidence="1">
    <location>
        <begin position="1"/>
        <end position="20"/>
    </location>
</feature>
<dbReference type="GO" id="GO:0016746">
    <property type="term" value="F:acyltransferase activity"/>
    <property type="evidence" value="ECO:0007669"/>
    <property type="project" value="UniProtKB-KW"/>
</dbReference>
<evidence type="ECO:0000256" key="1">
    <source>
        <dbReference type="SAM" id="SignalP"/>
    </source>
</evidence>